<accession>A0A929BEG9</accession>
<keyword evidence="2" id="KW-1185">Reference proteome</keyword>
<evidence type="ECO:0000313" key="2">
    <source>
        <dbReference type="Proteomes" id="UP000598360"/>
    </source>
</evidence>
<dbReference type="AlphaFoldDB" id="A0A929BEG9"/>
<dbReference type="Proteomes" id="UP000598360">
    <property type="component" value="Unassembled WGS sequence"/>
</dbReference>
<proteinExistence type="predicted"/>
<protein>
    <submittedName>
        <fullName evidence="1">Uncharacterized protein</fullName>
    </submittedName>
</protein>
<organism evidence="1 2">
    <name type="scientific">Saccharopolyspora montiporae</name>
    <dbReference type="NCBI Taxonomy" id="2781240"/>
    <lineage>
        <taxon>Bacteria</taxon>
        <taxon>Bacillati</taxon>
        <taxon>Actinomycetota</taxon>
        <taxon>Actinomycetes</taxon>
        <taxon>Pseudonocardiales</taxon>
        <taxon>Pseudonocardiaceae</taxon>
        <taxon>Saccharopolyspora</taxon>
    </lineage>
</organism>
<dbReference type="EMBL" id="JADEYC010000045">
    <property type="protein sequence ID" value="MBE9376556.1"/>
    <property type="molecule type" value="Genomic_DNA"/>
</dbReference>
<gene>
    <name evidence="1" type="ORF">IQ251_19065</name>
</gene>
<dbReference type="RefSeq" id="WP_193930380.1">
    <property type="nucleotide sequence ID" value="NZ_JADEYC010000045.1"/>
</dbReference>
<evidence type="ECO:0000313" key="1">
    <source>
        <dbReference type="EMBL" id="MBE9376556.1"/>
    </source>
</evidence>
<reference evidence="1" key="1">
    <citation type="submission" date="2020-10" db="EMBL/GenBank/DDBJ databases">
        <title>Diversity and distribution of actinomycetes associated with coral in the coast of Hainan.</title>
        <authorList>
            <person name="Li F."/>
        </authorList>
    </citation>
    <scope>NUCLEOTIDE SEQUENCE</scope>
    <source>
        <strain evidence="1">HNM0983</strain>
    </source>
</reference>
<name>A0A929BEG9_9PSEU</name>
<comment type="caution">
    <text evidence="1">The sequence shown here is derived from an EMBL/GenBank/DDBJ whole genome shotgun (WGS) entry which is preliminary data.</text>
</comment>
<sequence length="169" mass="18019">MDADRRALLGWQFELTWSLLDLHLVELVEEDFLAEPARHCWTMHRADDGGWVPDFAETEPDPLPAPTIGLMGIGADPETLSSVASTLRNASTDVDAHAGEPPIPQAGEITAVIEAAMRTICEGVANMSASAGGVGDAVAEGRDLYVETDLDSTAHLQDAQPGADHPHDR</sequence>